<evidence type="ECO:0000256" key="8">
    <source>
        <dbReference type="PIRSR" id="PIRSR630616-3"/>
    </source>
</evidence>
<dbReference type="GO" id="GO:0005524">
    <property type="term" value="F:ATP binding"/>
    <property type="evidence" value="ECO:0007669"/>
    <property type="project" value="UniProtKB-KW"/>
</dbReference>
<evidence type="ECO:0000256" key="2">
    <source>
        <dbReference type="ARBA" id="ARBA00022679"/>
    </source>
</evidence>
<dbReference type="PANTHER" id="PTHR24350">
    <property type="entry name" value="SERINE/THREONINE-PROTEIN KINASE IAL-RELATED"/>
    <property type="match status" value="1"/>
</dbReference>
<dbReference type="EMBL" id="BMAR01000045">
    <property type="protein sequence ID" value="GFR51056.1"/>
    <property type="molecule type" value="Genomic_DNA"/>
</dbReference>
<keyword evidence="12" id="KW-1185">Reference proteome</keyword>
<accession>A0AAD3DZQ0</accession>
<gene>
    <name evidence="11" type="ORF">Agub_g13378</name>
</gene>
<dbReference type="InterPro" id="IPR030616">
    <property type="entry name" value="Aur-like"/>
</dbReference>
<dbReference type="InterPro" id="IPR000719">
    <property type="entry name" value="Prot_kinase_dom"/>
</dbReference>
<reference evidence="11 12" key="1">
    <citation type="journal article" date="2021" name="Sci. Rep.">
        <title>Genome sequencing of the multicellular alga Astrephomene provides insights into convergent evolution of germ-soma differentiation.</title>
        <authorList>
            <person name="Yamashita S."/>
            <person name="Yamamoto K."/>
            <person name="Matsuzaki R."/>
            <person name="Suzuki S."/>
            <person name="Yamaguchi H."/>
            <person name="Hirooka S."/>
            <person name="Minakuchi Y."/>
            <person name="Miyagishima S."/>
            <person name="Kawachi M."/>
            <person name="Toyoda A."/>
            <person name="Nozaki H."/>
        </authorList>
    </citation>
    <scope>NUCLEOTIDE SEQUENCE [LARGE SCALE GENOMIC DNA]</scope>
    <source>
        <strain evidence="11 12">NIES-4017</strain>
    </source>
</reference>
<evidence type="ECO:0000256" key="3">
    <source>
        <dbReference type="ARBA" id="ARBA00022741"/>
    </source>
</evidence>
<dbReference type="InterPro" id="IPR011009">
    <property type="entry name" value="Kinase-like_dom_sf"/>
</dbReference>
<feature type="region of interest" description="Disordered" evidence="9">
    <location>
        <begin position="241"/>
        <end position="285"/>
    </location>
</feature>
<feature type="cross-link" description="Glycyl lysine isopeptide (Lys-Gly) (interchain with G-Cter in SUMO2)" evidence="8">
    <location>
        <position position="56"/>
    </location>
</feature>
<dbReference type="AlphaFoldDB" id="A0AAD3DZQ0"/>
<dbReference type="GO" id="GO:0004674">
    <property type="term" value="F:protein serine/threonine kinase activity"/>
    <property type="evidence" value="ECO:0007669"/>
    <property type="project" value="UniProtKB-KW"/>
</dbReference>
<sequence length="285" mass="30325">MVVLVQEFAVRGDLYGMQRALRQRLSERQLVDLVVAPLLSGLSYLHGRGVCHRDIKPENLLFTHDWRLVVGDFGASINVTQERAVTRAGTLEYMAPEVERCPLKVLPGDNKDKQELAYTTAVDVWAVGVLAYELLVGFPPVVTPDAAVTAAAAEVAASPQGPGEAALALAAAARALAHSRSRIQRNDPDAAGDAAIAPTAADATAAAQAFLAANASCKTLSFPASTSAAARDFISMALAERPEERPTAQQLAGHVWLRPFPPPTPQPHQQQPSSPPQQQPSPPQQ</sequence>
<evidence type="ECO:0000256" key="4">
    <source>
        <dbReference type="ARBA" id="ARBA00022777"/>
    </source>
</evidence>
<organism evidence="11 12">
    <name type="scientific">Astrephomene gubernaculifera</name>
    <dbReference type="NCBI Taxonomy" id="47775"/>
    <lineage>
        <taxon>Eukaryota</taxon>
        <taxon>Viridiplantae</taxon>
        <taxon>Chlorophyta</taxon>
        <taxon>core chlorophytes</taxon>
        <taxon>Chlorophyceae</taxon>
        <taxon>CS clade</taxon>
        <taxon>Chlamydomonadales</taxon>
        <taxon>Astrephomenaceae</taxon>
        <taxon>Astrephomene</taxon>
    </lineage>
</organism>
<evidence type="ECO:0000313" key="11">
    <source>
        <dbReference type="EMBL" id="GFR51056.1"/>
    </source>
</evidence>
<evidence type="ECO:0000256" key="9">
    <source>
        <dbReference type="SAM" id="MobiDB-lite"/>
    </source>
</evidence>
<keyword evidence="3 7" id="KW-0547">Nucleotide-binding</keyword>
<keyword evidence="2" id="KW-0808">Transferase</keyword>
<dbReference type="PROSITE" id="PS00108">
    <property type="entry name" value="PROTEIN_KINASE_ST"/>
    <property type="match status" value="1"/>
</dbReference>
<name>A0AAD3DZQ0_9CHLO</name>
<feature type="active site" description="Proton acceptor" evidence="6">
    <location>
        <position position="54"/>
    </location>
</feature>
<evidence type="ECO:0000256" key="7">
    <source>
        <dbReference type="PIRSR" id="PIRSR630616-2"/>
    </source>
</evidence>
<proteinExistence type="predicted"/>
<dbReference type="PROSITE" id="PS50011">
    <property type="entry name" value="PROTEIN_KINASE_DOM"/>
    <property type="match status" value="1"/>
</dbReference>
<feature type="binding site" evidence="7">
    <location>
        <begin position="7"/>
        <end position="9"/>
    </location>
    <ligand>
        <name>ATP</name>
        <dbReference type="ChEBI" id="CHEBI:30616"/>
    </ligand>
</feature>
<dbReference type="InterPro" id="IPR008271">
    <property type="entry name" value="Ser/Thr_kinase_AS"/>
</dbReference>
<protein>
    <recommendedName>
        <fullName evidence="10">Protein kinase domain-containing protein</fullName>
    </recommendedName>
</protein>
<comment type="caution">
    <text evidence="11">The sequence shown here is derived from an EMBL/GenBank/DDBJ whole genome shotgun (WGS) entry which is preliminary data.</text>
</comment>
<feature type="binding site" evidence="7">
    <location>
        <begin position="58"/>
        <end position="59"/>
    </location>
    <ligand>
        <name>ATP</name>
        <dbReference type="ChEBI" id="CHEBI:30616"/>
    </ligand>
</feature>
<evidence type="ECO:0000259" key="10">
    <source>
        <dbReference type="PROSITE" id="PS50011"/>
    </source>
</evidence>
<dbReference type="Proteomes" id="UP001054857">
    <property type="component" value="Unassembled WGS sequence"/>
</dbReference>
<keyword evidence="5 7" id="KW-0067">ATP-binding</keyword>
<keyword evidence="4" id="KW-0418">Kinase</keyword>
<evidence type="ECO:0000313" key="12">
    <source>
        <dbReference type="Proteomes" id="UP001054857"/>
    </source>
</evidence>
<evidence type="ECO:0000256" key="6">
    <source>
        <dbReference type="PIRSR" id="PIRSR630616-1"/>
    </source>
</evidence>
<dbReference type="SMART" id="SM00220">
    <property type="entry name" value="S_TKc"/>
    <property type="match status" value="1"/>
</dbReference>
<feature type="domain" description="Protein kinase" evidence="10">
    <location>
        <begin position="1"/>
        <end position="257"/>
    </location>
</feature>
<dbReference type="SUPFAM" id="SSF56112">
    <property type="entry name" value="Protein kinase-like (PK-like)"/>
    <property type="match status" value="1"/>
</dbReference>
<keyword evidence="1" id="KW-0723">Serine/threonine-protein kinase</keyword>
<dbReference type="Pfam" id="PF00069">
    <property type="entry name" value="Pkinase"/>
    <property type="match status" value="1"/>
</dbReference>
<feature type="compositionally biased region" description="Pro residues" evidence="9">
    <location>
        <begin position="273"/>
        <end position="285"/>
    </location>
</feature>
<evidence type="ECO:0000256" key="1">
    <source>
        <dbReference type="ARBA" id="ARBA00022527"/>
    </source>
</evidence>
<evidence type="ECO:0000256" key="5">
    <source>
        <dbReference type="ARBA" id="ARBA00022840"/>
    </source>
</evidence>
<dbReference type="Gene3D" id="1.10.510.10">
    <property type="entry name" value="Transferase(Phosphotransferase) domain 1"/>
    <property type="match status" value="1"/>
</dbReference>
<feature type="binding site" evidence="7">
    <location>
        <position position="72"/>
    </location>
    <ligand>
        <name>ATP</name>
        <dbReference type="ChEBI" id="CHEBI:30616"/>
    </ligand>
</feature>